<organism evidence="2">
    <name type="scientific">marine sediment metagenome</name>
    <dbReference type="NCBI Taxonomy" id="412755"/>
    <lineage>
        <taxon>unclassified sequences</taxon>
        <taxon>metagenomes</taxon>
        <taxon>ecological metagenomes</taxon>
    </lineage>
</organism>
<feature type="transmembrane region" description="Helical" evidence="1">
    <location>
        <begin position="212"/>
        <end position="230"/>
    </location>
</feature>
<dbReference type="Pfam" id="PF06739">
    <property type="entry name" value="SBBP"/>
    <property type="match status" value="1"/>
</dbReference>
<dbReference type="AlphaFoldDB" id="X1I5H6"/>
<gene>
    <name evidence="2" type="ORF">S03H2_52248</name>
</gene>
<evidence type="ECO:0000256" key="1">
    <source>
        <dbReference type="SAM" id="Phobius"/>
    </source>
</evidence>
<accession>X1I5H6</accession>
<feature type="non-terminal residue" evidence="2">
    <location>
        <position position="1"/>
    </location>
</feature>
<keyword evidence="1" id="KW-0472">Membrane</keyword>
<keyword evidence="1" id="KW-0812">Transmembrane</keyword>
<reference evidence="2" key="1">
    <citation type="journal article" date="2014" name="Front. Microbiol.">
        <title>High frequency of phylogenetically diverse reductive dehalogenase-homologous genes in deep subseafloor sedimentary metagenomes.</title>
        <authorList>
            <person name="Kawai M."/>
            <person name="Futagami T."/>
            <person name="Toyoda A."/>
            <person name="Takaki Y."/>
            <person name="Nishi S."/>
            <person name="Hori S."/>
            <person name="Arai W."/>
            <person name="Tsubouchi T."/>
            <person name="Morono Y."/>
            <person name="Uchiyama I."/>
            <person name="Ito T."/>
            <person name="Fujiyama A."/>
            <person name="Inagaki F."/>
            <person name="Takami H."/>
        </authorList>
    </citation>
    <scope>NUCLEOTIDE SEQUENCE</scope>
    <source>
        <strain evidence="2">Expedition CK06-06</strain>
    </source>
</reference>
<comment type="caution">
    <text evidence="2">The sequence shown here is derived from an EMBL/GenBank/DDBJ whole genome shotgun (WGS) entry which is preliminary data.</text>
</comment>
<sequence length="236" mass="26020">NKTWAGSNNANCKDLTLDPLGNIYITGDTTNGVEYYITFLKYDKYGSLLLNKTWGTTISGGQGIVIDSLNNAYIAGSTVWYDGISSPAVLLKYSEISPESLIHLDIVHHSYSSDEFEFIFFIYNETGDGIDFATVQMWWDGTDVSGSVLNLGGGSYIVTLDPITVSPTDDPILLNMTISASGYDDRYYEAYFAVDPEVIDKTIPDGPHGIPGYNLFYIFGILSVLVAILLRKKIKK</sequence>
<proteinExistence type="predicted"/>
<dbReference type="InterPro" id="IPR010620">
    <property type="entry name" value="SBBP_repeat"/>
</dbReference>
<protein>
    <submittedName>
        <fullName evidence="2">Uncharacterized protein</fullName>
    </submittedName>
</protein>
<name>X1I5H6_9ZZZZ</name>
<dbReference type="EMBL" id="BARU01033189">
    <property type="protein sequence ID" value="GAH64535.1"/>
    <property type="molecule type" value="Genomic_DNA"/>
</dbReference>
<keyword evidence="1" id="KW-1133">Transmembrane helix</keyword>
<evidence type="ECO:0000313" key="2">
    <source>
        <dbReference type="EMBL" id="GAH64535.1"/>
    </source>
</evidence>